<dbReference type="InterPro" id="IPR051207">
    <property type="entry name" value="ComplexI_NDUFA9_subunit"/>
</dbReference>
<reference evidence="2 3" key="1">
    <citation type="submission" date="2019-07" db="EMBL/GenBank/DDBJ databases">
        <title>Rhodococcus cavernicolus sp. nov., isolated from a cave.</title>
        <authorList>
            <person name="Lee S.D."/>
        </authorList>
    </citation>
    <scope>NUCLEOTIDE SEQUENCE [LARGE SCALE GENOMIC DNA]</scope>
    <source>
        <strain evidence="2 3">C1-24</strain>
    </source>
</reference>
<evidence type="ECO:0000313" key="2">
    <source>
        <dbReference type="EMBL" id="KAA0024116.1"/>
    </source>
</evidence>
<dbReference type="PANTHER" id="PTHR12126">
    <property type="entry name" value="NADH-UBIQUINONE OXIDOREDUCTASE 39 KDA SUBUNIT-RELATED"/>
    <property type="match status" value="1"/>
</dbReference>
<dbReference type="PANTHER" id="PTHR12126:SF11">
    <property type="entry name" value="NADH DEHYDROGENASE [UBIQUINONE] 1 ALPHA SUBCOMPLEX SUBUNIT 9, MITOCHONDRIAL"/>
    <property type="match status" value="1"/>
</dbReference>
<dbReference type="RefSeq" id="WP_149429276.1">
    <property type="nucleotide sequence ID" value="NZ_VLNY01000002.1"/>
</dbReference>
<dbReference type="InterPro" id="IPR036291">
    <property type="entry name" value="NAD(P)-bd_dom_sf"/>
</dbReference>
<dbReference type="Pfam" id="PF13460">
    <property type="entry name" value="NAD_binding_10"/>
    <property type="match status" value="1"/>
</dbReference>
<dbReference type="OrthoDB" id="9771302at2"/>
<dbReference type="GO" id="GO:0044877">
    <property type="term" value="F:protein-containing complex binding"/>
    <property type="evidence" value="ECO:0007669"/>
    <property type="project" value="TreeGrafter"/>
</dbReference>
<dbReference type="InterPro" id="IPR016040">
    <property type="entry name" value="NAD(P)-bd_dom"/>
</dbReference>
<name>A0A5A7SE29_9NOCA</name>
<protein>
    <submittedName>
        <fullName evidence="2">NAD-dependent epimerase/dehydratase family protein</fullName>
    </submittedName>
</protein>
<dbReference type="Proteomes" id="UP000322244">
    <property type="component" value="Unassembled WGS sequence"/>
</dbReference>
<evidence type="ECO:0000259" key="1">
    <source>
        <dbReference type="Pfam" id="PF13460"/>
    </source>
</evidence>
<gene>
    <name evidence="2" type="ORF">FOY51_06055</name>
</gene>
<dbReference type="SUPFAM" id="SSF51735">
    <property type="entry name" value="NAD(P)-binding Rossmann-fold domains"/>
    <property type="match status" value="1"/>
</dbReference>
<keyword evidence="3" id="KW-1185">Reference proteome</keyword>
<sequence length="251" mass="26582">MTGAVLVTGGTGTLGRAVVDELLAQGSAVRVLSRCPHDESRPNLTWALGDLRTGVGVDDAIADVQTVVHCATTNGKSDVSTSATLIDAIARAGGVHLVYISIVGVDVVPMFYYRAKLEVERAVERAGVPFTILRATQFHDLVVAMSAAQRWLPATLVPSRTSFQPIDVRDVARRLSELVAAGPSGRVPDIGGPQVRRADDLARTYLHAVGRRRLVASVRLPGGFGAGYRAGGHLAADNAYGTITFDNFLAR</sequence>
<dbReference type="AlphaFoldDB" id="A0A5A7SE29"/>
<evidence type="ECO:0000313" key="3">
    <source>
        <dbReference type="Proteomes" id="UP000322244"/>
    </source>
</evidence>
<organism evidence="2 3">
    <name type="scientific">Antrihabitans cavernicola</name>
    <dbReference type="NCBI Taxonomy" id="2495913"/>
    <lineage>
        <taxon>Bacteria</taxon>
        <taxon>Bacillati</taxon>
        <taxon>Actinomycetota</taxon>
        <taxon>Actinomycetes</taxon>
        <taxon>Mycobacteriales</taxon>
        <taxon>Nocardiaceae</taxon>
        <taxon>Antrihabitans</taxon>
    </lineage>
</organism>
<feature type="domain" description="NAD(P)-binding" evidence="1">
    <location>
        <begin position="9"/>
        <end position="140"/>
    </location>
</feature>
<dbReference type="EMBL" id="VLNY01000002">
    <property type="protein sequence ID" value="KAA0024116.1"/>
    <property type="molecule type" value="Genomic_DNA"/>
</dbReference>
<comment type="caution">
    <text evidence="2">The sequence shown here is derived from an EMBL/GenBank/DDBJ whole genome shotgun (WGS) entry which is preliminary data.</text>
</comment>
<proteinExistence type="predicted"/>
<accession>A0A5A7SE29</accession>
<dbReference type="Gene3D" id="3.40.50.720">
    <property type="entry name" value="NAD(P)-binding Rossmann-like Domain"/>
    <property type="match status" value="1"/>
</dbReference>